<reference evidence="1" key="1">
    <citation type="submission" date="2021-06" db="EMBL/GenBank/DDBJ databases">
        <authorList>
            <person name="Hodson N. C."/>
            <person name="Mongue J. A."/>
            <person name="Jaron S. K."/>
        </authorList>
    </citation>
    <scope>NUCLEOTIDE SEQUENCE</scope>
</reference>
<protein>
    <submittedName>
        <fullName evidence="1">Uncharacterized protein</fullName>
    </submittedName>
</protein>
<organism evidence="1 2">
    <name type="scientific">Allacma fusca</name>
    <dbReference type="NCBI Taxonomy" id="39272"/>
    <lineage>
        <taxon>Eukaryota</taxon>
        <taxon>Metazoa</taxon>
        <taxon>Ecdysozoa</taxon>
        <taxon>Arthropoda</taxon>
        <taxon>Hexapoda</taxon>
        <taxon>Collembola</taxon>
        <taxon>Symphypleona</taxon>
        <taxon>Sminthuridae</taxon>
        <taxon>Allacma</taxon>
    </lineage>
</organism>
<evidence type="ECO:0000313" key="2">
    <source>
        <dbReference type="Proteomes" id="UP000708208"/>
    </source>
</evidence>
<sequence>MAGKGKWSSGEYEPRMQGAVGTFGRFGLKICMKLNGEDAVLKRLFTLLIQFQGEKGSHNICPQPFPTKIQVEGEICQICFMFSKGLARNRNVAGKAKCWKNPPFFNKICSRGNI</sequence>
<keyword evidence="2" id="KW-1185">Reference proteome</keyword>
<proteinExistence type="predicted"/>
<dbReference type="AlphaFoldDB" id="A0A8J2LAJ5"/>
<gene>
    <name evidence="1" type="ORF">AFUS01_LOCUS29317</name>
</gene>
<evidence type="ECO:0000313" key="1">
    <source>
        <dbReference type="EMBL" id="CAG7818838.1"/>
    </source>
</evidence>
<comment type="caution">
    <text evidence="1">The sequence shown here is derived from an EMBL/GenBank/DDBJ whole genome shotgun (WGS) entry which is preliminary data.</text>
</comment>
<name>A0A8J2LAJ5_9HEXA</name>
<accession>A0A8J2LAJ5</accession>
<dbReference type="Proteomes" id="UP000708208">
    <property type="component" value="Unassembled WGS sequence"/>
</dbReference>
<dbReference type="EMBL" id="CAJVCH010431765">
    <property type="protein sequence ID" value="CAG7818838.1"/>
    <property type="molecule type" value="Genomic_DNA"/>
</dbReference>